<gene>
    <name evidence="3" type="primary">msrC</name>
    <name evidence="2" type="ORF">ATX59_00860</name>
    <name evidence="1" type="ORF">GA838_04310</name>
    <name evidence="3" type="ORF">OENI_0165</name>
</gene>
<dbReference type="EMBL" id="WERV01000003">
    <property type="protein sequence ID" value="MDV7714993.1"/>
    <property type="molecule type" value="Genomic_DNA"/>
</dbReference>
<dbReference type="InterPro" id="IPR000614">
    <property type="entry name" value="FRMsr_CS"/>
</dbReference>
<dbReference type="PROSITE" id="PS01320">
    <property type="entry name" value="UPF0067"/>
    <property type="match status" value="1"/>
</dbReference>
<name>A0A483AZR8_OENOE</name>
<reference evidence="1" key="3">
    <citation type="submission" date="2019-10" db="EMBL/GenBank/DDBJ databases">
        <title>Malate fermentation in French cider.</title>
        <authorList>
            <person name="Cousin F.J."/>
            <person name="Medina Fernandez S."/>
            <person name="Misery B."/>
            <person name="Laplace J.-M."/>
            <person name="Cretenet M."/>
        </authorList>
    </citation>
    <scope>NUCLEOTIDE SEQUENCE</scope>
    <source>
        <strain evidence="1">UCMA15129</strain>
    </source>
</reference>
<accession>A0A483AZR8</accession>
<reference evidence="2 4" key="1">
    <citation type="journal article" date="2016" name="BMC Genomics">
        <title>Consensus pan-genome assembly of the specialised wine bacterium Oenococcus oeni.</title>
        <authorList>
            <person name="Sternes P.R."/>
            <person name="Borneman A.R."/>
        </authorList>
    </citation>
    <scope>NUCLEOTIDE SEQUENCE [LARGE SCALE GENOMIC DNA]</scope>
    <source>
        <strain evidence="2 4">AWRIB661</strain>
    </source>
</reference>
<evidence type="ECO:0000313" key="2">
    <source>
        <dbReference type="EMBL" id="OIM22135.1"/>
    </source>
</evidence>
<dbReference type="EC" id="1.8.4.14" evidence="3"/>
<dbReference type="OMA" id="FQGPIAC"/>
<dbReference type="InterPro" id="IPR029016">
    <property type="entry name" value="GAF-like_dom_sf"/>
</dbReference>
<evidence type="ECO:0000313" key="5">
    <source>
        <dbReference type="Proteomes" id="UP000294726"/>
    </source>
</evidence>
<dbReference type="GO" id="GO:0033745">
    <property type="term" value="F:L-methionine-(R)-S-oxide reductase activity"/>
    <property type="evidence" value="ECO:0007669"/>
    <property type="project" value="UniProtKB-EC"/>
</dbReference>
<protein>
    <submittedName>
        <fullName evidence="2">Diguanylate cyclase</fullName>
    </submittedName>
    <submittedName>
        <fullName evidence="3">Free methionine-(R)-sulfoxide reductase</fullName>
        <ecNumber evidence="3">1.8.4.14</ecNumber>
    </submittedName>
    <submittedName>
        <fullName evidence="1">GAF domain-containing protein</fullName>
    </submittedName>
</protein>
<dbReference type="RefSeq" id="WP_002817423.1">
    <property type="nucleotide sequence ID" value="NZ_CP027431.1"/>
</dbReference>
<dbReference type="Proteomes" id="UP001281024">
    <property type="component" value="Unassembled WGS sequence"/>
</dbReference>
<dbReference type="Gene3D" id="3.30.450.40">
    <property type="match status" value="1"/>
</dbReference>
<reference evidence="3 5" key="2">
    <citation type="submission" date="2018-08" db="EMBL/GenBank/DDBJ databases">
        <authorList>
            <person name="Lorentzen P. G. S. M."/>
        </authorList>
    </citation>
    <scope>NUCLEOTIDE SEQUENCE [LARGE SCALE GENOMIC DNA]</scope>
    <source>
        <strain evidence="3 5">CRBO_1381</strain>
    </source>
</reference>
<organism evidence="3 5">
    <name type="scientific">Oenococcus oeni</name>
    <name type="common">Leuconostoc oenos</name>
    <dbReference type="NCBI Taxonomy" id="1247"/>
    <lineage>
        <taxon>Bacteria</taxon>
        <taxon>Bacillati</taxon>
        <taxon>Bacillota</taxon>
        <taxon>Bacilli</taxon>
        <taxon>Lactobacillales</taxon>
        <taxon>Lactobacillaceae</taxon>
        <taxon>Oenococcus</taxon>
    </lineage>
</organism>
<dbReference type="EMBL" id="MLOK01000010">
    <property type="protein sequence ID" value="OIM22135.1"/>
    <property type="molecule type" value="Genomic_DNA"/>
</dbReference>
<dbReference type="Proteomes" id="UP000294726">
    <property type="component" value="Chromosome"/>
</dbReference>
<evidence type="ECO:0000313" key="4">
    <source>
        <dbReference type="Proteomes" id="UP000181728"/>
    </source>
</evidence>
<evidence type="ECO:0000313" key="3">
    <source>
        <dbReference type="EMBL" id="VDB97158.1"/>
    </source>
</evidence>
<sequence length="154" mass="16706">MTELKADTTLSKIFLAAHETEKDKIANLANAAAVLMQFVPDINWAGFYLLEKGSGDLVLGPFQGLSATPRIKQDSGVVGTTFTKQTLTIVPDVHQFAGHIACDPASNSEIALPITRKNGEKIGILDIDSPITNRFDQQIALDLENFIQTLLVNI</sequence>
<evidence type="ECO:0000313" key="1">
    <source>
        <dbReference type="EMBL" id="MDV7714993.1"/>
    </source>
</evidence>
<dbReference type="Proteomes" id="UP000181728">
    <property type="component" value="Unassembled WGS sequence"/>
</dbReference>
<keyword evidence="3" id="KW-0560">Oxidoreductase</keyword>
<dbReference type="SUPFAM" id="SSF55781">
    <property type="entry name" value="GAF domain-like"/>
    <property type="match status" value="1"/>
</dbReference>
<proteinExistence type="predicted"/>
<dbReference type="AlphaFoldDB" id="A0A483AZR8"/>
<dbReference type="EMBL" id="LR031358">
    <property type="protein sequence ID" value="VDB97158.1"/>
    <property type="molecule type" value="Genomic_DNA"/>
</dbReference>